<keyword evidence="3" id="KW-1185">Reference proteome</keyword>
<proteinExistence type="predicted"/>
<feature type="compositionally biased region" description="Basic and acidic residues" evidence="1">
    <location>
        <begin position="32"/>
        <end position="53"/>
    </location>
</feature>
<accession>A0A9Q3F3Q9</accession>
<reference evidence="2" key="1">
    <citation type="submission" date="2021-03" db="EMBL/GenBank/DDBJ databases">
        <title>Draft genome sequence of rust myrtle Austropuccinia psidii MF-1, a brazilian biotype.</title>
        <authorList>
            <person name="Quecine M.C."/>
            <person name="Pachon D.M.R."/>
            <person name="Bonatelli M.L."/>
            <person name="Correr F.H."/>
            <person name="Franceschini L.M."/>
            <person name="Leite T.F."/>
            <person name="Margarido G.R.A."/>
            <person name="Almeida C.A."/>
            <person name="Ferrarezi J.A."/>
            <person name="Labate C.A."/>
        </authorList>
    </citation>
    <scope>NUCLEOTIDE SEQUENCE</scope>
    <source>
        <strain evidence="2">MF-1</strain>
    </source>
</reference>
<name>A0A9Q3F3Q9_9BASI</name>
<comment type="caution">
    <text evidence="2">The sequence shown here is derived from an EMBL/GenBank/DDBJ whole genome shotgun (WGS) entry which is preliminary data.</text>
</comment>
<feature type="compositionally biased region" description="Basic and acidic residues" evidence="1">
    <location>
        <begin position="1"/>
        <end position="23"/>
    </location>
</feature>
<organism evidence="2 3">
    <name type="scientific">Austropuccinia psidii MF-1</name>
    <dbReference type="NCBI Taxonomy" id="1389203"/>
    <lineage>
        <taxon>Eukaryota</taxon>
        <taxon>Fungi</taxon>
        <taxon>Dikarya</taxon>
        <taxon>Basidiomycota</taxon>
        <taxon>Pucciniomycotina</taxon>
        <taxon>Pucciniomycetes</taxon>
        <taxon>Pucciniales</taxon>
        <taxon>Sphaerophragmiaceae</taxon>
        <taxon>Austropuccinia</taxon>
    </lineage>
</organism>
<dbReference type="Proteomes" id="UP000765509">
    <property type="component" value="Unassembled WGS sequence"/>
</dbReference>
<sequence length="104" mass="12640">MKKDLWKTSRSQTENKNKDERIPQKLKTLKINTREEEEPHQKGPAQQHKDHSKLNPLKLWKWIDLKIMEIMKILRPNYPNPQLYHINYPQKVNLMNMEKQESPL</sequence>
<evidence type="ECO:0000313" key="2">
    <source>
        <dbReference type="EMBL" id="MBW0530977.1"/>
    </source>
</evidence>
<protein>
    <submittedName>
        <fullName evidence="2">Uncharacterized protein</fullName>
    </submittedName>
</protein>
<dbReference type="EMBL" id="AVOT02036467">
    <property type="protein sequence ID" value="MBW0530977.1"/>
    <property type="molecule type" value="Genomic_DNA"/>
</dbReference>
<feature type="region of interest" description="Disordered" evidence="1">
    <location>
        <begin position="1"/>
        <end position="53"/>
    </location>
</feature>
<evidence type="ECO:0000313" key="3">
    <source>
        <dbReference type="Proteomes" id="UP000765509"/>
    </source>
</evidence>
<dbReference type="AlphaFoldDB" id="A0A9Q3F3Q9"/>
<evidence type="ECO:0000256" key="1">
    <source>
        <dbReference type="SAM" id="MobiDB-lite"/>
    </source>
</evidence>
<gene>
    <name evidence="2" type="ORF">O181_070692</name>
</gene>